<dbReference type="Proteomes" id="UP000708148">
    <property type="component" value="Unassembled WGS sequence"/>
</dbReference>
<dbReference type="GO" id="GO:0004402">
    <property type="term" value="F:histone acetyltransferase activity"/>
    <property type="evidence" value="ECO:0007669"/>
    <property type="project" value="InterPro"/>
</dbReference>
<keyword evidence="3" id="KW-1185">Reference proteome</keyword>
<evidence type="ECO:0000313" key="3">
    <source>
        <dbReference type="Proteomes" id="UP000708148"/>
    </source>
</evidence>
<dbReference type="InterPro" id="IPR044230">
    <property type="entry name" value="GTF3C4"/>
</dbReference>
<dbReference type="GO" id="GO:0000127">
    <property type="term" value="C:transcription factor TFIIIC complex"/>
    <property type="evidence" value="ECO:0007669"/>
    <property type="project" value="InterPro"/>
</dbReference>
<accession>A0A8S1IMT3</accession>
<dbReference type="InterPro" id="IPR015943">
    <property type="entry name" value="WD40/YVTN_repeat-like_dom_sf"/>
</dbReference>
<dbReference type="Gene3D" id="2.130.10.10">
    <property type="entry name" value="YVTN repeat-like/Quinoprotein amine dehydrogenase"/>
    <property type="match status" value="1"/>
</dbReference>
<gene>
    <name evidence="2" type="ORF">OSTQU699_LOCUS1388</name>
</gene>
<dbReference type="InterPro" id="IPR036322">
    <property type="entry name" value="WD40_repeat_dom_sf"/>
</dbReference>
<protein>
    <submittedName>
        <fullName evidence="2">Uncharacterized protein</fullName>
    </submittedName>
</protein>
<evidence type="ECO:0000256" key="1">
    <source>
        <dbReference type="SAM" id="MobiDB-lite"/>
    </source>
</evidence>
<dbReference type="PANTHER" id="PTHR15496:SF2">
    <property type="entry name" value="GENERAL TRANSCRIPTION FACTOR 3C POLYPEPTIDE 4"/>
    <property type="match status" value="1"/>
</dbReference>
<dbReference type="EMBL" id="CAJHUC010000426">
    <property type="protein sequence ID" value="CAD7696027.1"/>
    <property type="molecule type" value="Genomic_DNA"/>
</dbReference>
<evidence type="ECO:0000313" key="2">
    <source>
        <dbReference type="EMBL" id="CAD7696027.1"/>
    </source>
</evidence>
<dbReference type="SUPFAM" id="SSF50978">
    <property type="entry name" value="WD40 repeat-like"/>
    <property type="match status" value="1"/>
</dbReference>
<organism evidence="2 3">
    <name type="scientific">Ostreobium quekettii</name>
    <dbReference type="NCBI Taxonomy" id="121088"/>
    <lineage>
        <taxon>Eukaryota</taxon>
        <taxon>Viridiplantae</taxon>
        <taxon>Chlorophyta</taxon>
        <taxon>core chlorophytes</taxon>
        <taxon>Ulvophyceae</taxon>
        <taxon>TCBD clade</taxon>
        <taxon>Bryopsidales</taxon>
        <taxon>Ostreobineae</taxon>
        <taxon>Ostreobiaceae</taxon>
        <taxon>Ostreobium</taxon>
    </lineage>
</organism>
<dbReference type="GO" id="GO:0006384">
    <property type="term" value="P:transcription initiation at RNA polymerase III promoter"/>
    <property type="evidence" value="ECO:0007669"/>
    <property type="project" value="InterPro"/>
</dbReference>
<feature type="region of interest" description="Disordered" evidence="1">
    <location>
        <begin position="105"/>
        <end position="136"/>
    </location>
</feature>
<name>A0A8S1IMT3_9CHLO</name>
<comment type="caution">
    <text evidence="2">The sequence shown here is derived from an EMBL/GenBank/DDBJ whole genome shotgun (WGS) entry which is preliminary data.</text>
</comment>
<dbReference type="AlphaFoldDB" id="A0A8S1IMT3"/>
<sequence length="563" mass="60402">MVVCSHAIRNRGALLQRIHRSHIWFIPSIVWSHICAQVHVHREAMVEHKLDEAYLRKRTRVLIRNHVIVTKDAAHRTDGQAQYRQKSMQHLLNLGSRVLKEEVADEGAPGLTGASPDQEADGDCEPGGLPAQPGTEDTNIEDGFPAFEATPFGSAENCEGRDDAYKILSRFQDRAAKLLNTAAFPPSTRNPFSSITVHTAAGARRSYNSKRPHQGQRLQVTRGTTVGNEMYEGRIARQAASSTTWSPVVRTSSNGRVAFLFVGTQAGHILVWKYQCPTFQGRLATMAAGDPFVLMGCVQSHSSGVTSLKCDVMNVPVDGKKPSGTMNVVVLVSGSVTGEVRVHGADAQDLALLPDATLPLGSVLSAWGPIVGPDLRPVTCMALGSLGGPQGERYVVVAVGKTVGTVVLWKSVDVQRLSTVEAAAWIQEGRCTTKGKAHGASTVTGVTWLAAGIACSASQEGGLKSWQFEGANVKEVAPPQYGPSPGLYESPVPNGEMFAFHGIAPSGNGLLLAVLHDRGEKHWDAQASRMNFDRLIGADIRILSKVVCCRTSPSIPPLARLVL</sequence>
<proteinExistence type="predicted"/>
<reference evidence="2" key="1">
    <citation type="submission" date="2020-12" db="EMBL/GenBank/DDBJ databases">
        <authorList>
            <person name="Iha C."/>
        </authorList>
    </citation>
    <scope>NUCLEOTIDE SEQUENCE</scope>
</reference>
<dbReference type="PANTHER" id="PTHR15496">
    <property type="entry name" value="GENERAL TRANSCRIPTION FACTOR 3C POLYPEPTIDE 4 FAMILY"/>
    <property type="match status" value="1"/>
</dbReference>